<dbReference type="EMBL" id="FWFD01000008">
    <property type="protein sequence ID" value="SLM85638.1"/>
    <property type="molecule type" value="Genomic_DNA"/>
</dbReference>
<dbReference type="InterPro" id="IPR036457">
    <property type="entry name" value="PPM-type-like_dom_sf"/>
</dbReference>
<dbReference type="CDD" id="cd00143">
    <property type="entry name" value="PP2Cc"/>
    <property type="match status" value="1"/>
</dbReference>
<name>A0A1X6WN02_9ENTE</name>
<comment type="catalytic activity">
    <reaction evidence="8">
        <text>O-phospho-L-threonyl-[protein] + H2O = L-threonyl-[protein] + phosphate</text>
        <dbReference type="Rhea" id="RHEA:47004"/>
        <dbReference type="Rhea" id="RHEA-COMP:11060"/>
        <dbReference type="Rhea" id="RHEA-COMP:11605"/>
        <dbReference type="ChEBI" id="CHEBI:15377"/>
        <dbReference type="ChEBI" id="CHEBI:30013"/>
        <dbReference type="ChEBI" id="CHEBI:43474"/>
        <dbReference type="ChEBI" id="CHEBI:61977"/>
        <dbReference type="EC" id="3.1.3.16"/>
    </reaction>
</comment>
<dbReference type="Gene3D" id="3.60.40.10">
    <property type="entry name" value="PPM-type phosphatase domain"/>
    <property type="match status" value="1"/>
</dbReference>
<dbReference type="GO" id="GO:0046872">
    <property type="term" value="F:metal ion binding"/>
    <property type="evidence" value="ECO:0007669"/>
    <property type="project" value="UniProtKB-KW"/>
</dbReference>
<dbReference type="NCBIfam" id="NF033484">
    <property type="entry name" value="Stp1_PP2C_phos"/>
    <property type="match status" value="1"/>
</dbReference>
<dbReference type="FunFam" id="3.60.40.10:FF:000002">
    <property type="entry name" value="Serine/threonine phosphatase stp"/>
    <property type="match status" value="1"/>
</dbReference>
<accession>A0A1X6WN02</accession>
<comment type="cofactor">
    <cofactor evidence="1">
        <name>Mn(2+)</name>
        <dbReference type="ChEBI" id="CHEBI:29035"/>
    </cofactor>
</comment>
<evidence type="ECO:0000256" key="5">
    <source>
        <dbReference type="ARBA" id="ARBA00022912"/>
    </source>
</evidence>
<dbReference type="PROSITE" id="PS51746">
    <property type="entry name" value="PPM_2"/>
    <property type="match status" value="1"/>
</dbReference>
<feature type="domain" description="PPM-type phosphatase" evidence="9">
    <location>
        <begin position="2"/>
        <end position="241"/>
    </location>
</feature>
<evidence type="ECO:0000256" key="7">
    <source>
        <dbReference type="ARBA" id="ARBA00047761"/>
    </source>
</evidence>
<dbReference type="OrthoDB" id="9801841at2"/>
<gene>
    <name evidence="10" type="ORF">FM121_06020</name>
</gene>
<evidence type="ECO:0000313" key="10">
    <source>
        <dbReference type="EMBL" id="SLM85638.1"/>
    </source>
</evidence>
<evidence type="ECO:0000256" key="3">
    <source>
        <dbReference type="ARBA" id="ARBA00022723"/>
    </source>
</evidence>
<dbReference type="Pfam" id="PF13672">
    <property type="entry name" value="PP2C_2"/>
    <property type="match status" value="1"/>
</dbReference>
<keyword evidence="3" id="KW-0479">Metal-binding</keyword>
<proteinExistence type="predicted"/>
<dbReference type="SMART" id="SM00331">
    <property type="entry name" value="PP2C_SIG"/>
    <property type="match status" value="1"/>
</dbReference>
<evidence type="ECO:0000256" key="1">
    <source>
        <dbReference type="ARBA" id="ARBA00001936"/>
    </source>
</evidence>
<dbReference type="GO" id="GO:0004722">
    <property type="term" value="F:protein serine/threonine phosphatase activity"/>
    <property type="evidence" value="ECO:0007669"/>
    <property type="project" value="UniProtKB-EC"/>
</dbReference>
<evidence type="ECO:0000259" key="9">
    <source>
        <dbReference type="PROSITE" id="PS51746"/>
    </source>
</evidence>
<keyword evidence="6" id="KW-0464">Manganese</keyword>
<dbReference type="SMART" id="SM00332">
    <property type="entry name" value="PP2Cc"/>
    <property type="match status" value="1"/>
</dbReference>
<reference evidence="11" key="1">
    <citation type="submission" date="2017-02" db="EMBL/GenBank/DDBJ databases">
        <authorList>
            <person name="Dridi B."/>
        </authorList>
    </citation>
    <scope>NUCLEOTIDE SEQUENCE [LARGE SCALE GENOMIC DNA]</scope>
    <source>
        <strain evidence="11">bH819</strain>
    </source>
</reference>
<organism evidence="10 11">
    <name type="scientific">Vagococcus fluvialis bH819</name>
    <dbReference type="NCBI Taxonomy" id="1255619"/>
    <lineage>
        <taxon>Bacteria</taxon>
        <taxon>Bacillati</taxon>
        <taxon>Bacillota</taxon>
        <taxon>Bacilli</taxon>
        <taxon>Lactobacillales</taxon>
        <taxon>Enterococcaceae</taxon>
        <taxon>Vagococcus</taxon>
    </lineage>
</organism>
<dbReference type="InterPro" id="IPR015655">
    <property type="entry name" value="PP2C"/>
</dbReference>
<comment type="catalytic activity">
    <reaction evidence="7">
        <text>O-phospho-L-seryl-[protein] + H2O = L-seryl-[protein] + phosphate</text>
        <dbReference type="Rhea" id="RHEA:20629"/>
        <dbReference type="Rhea" id="RHEA-COMP:9863"/>
        <dbReference type="Rhea" id="RHEA-COMP:11604"/>
        <dbReference type="ChEBI" id="CHEBI:15377"/>
        <dbReference type="ChEBI" id="CHEBI:29999"/>
        <dbReference type="ChEBI" id="CHEBI:43474"/>
        <dbReference type="ChEBI" id="CHEBI:83421"/>
        <dbReference type="EC" id="3.1.3.16"/>
    </reaction>
</comment>
<dbReference type="Proteomes" id="UP000195918">
    <property type="component" value="Unassembled WGS sequence"/>
</dbReference>
<protein>
    <recommendedName>
        <fullName evidence="2">protein-serine/threonine phosphatase</fullName>
        <ecNumber evidence="2">3.1.3.16</ecNumber>
    </recommendedName>
</protein>
<dbReference type="RefSeq" id="WP_086951265.1">
    <property type="nucleotide sequence ID" value="NZ_FWFD01000008.1"/>
</dbReference>
<evidence type="ECO:0000313" key="11">
    <source>
        <dbReference type="Proteomes" id="UP000195918"/>
    </source>
</evidence>
<dbReference type="PANTHER" id="PTHR13832:SF860">
    <property type="entry name" value="PROTEIN PHOSPHATASE PHPP"/>
    <property type="match status" value="1"/>
</dbReference>
<keyword evidence="11" id="KW-1185">Reference proteome</keyword>
<keyword evidence="4" id="KW-0378">Hydrolase</keyword>
<dbReference type="SUPFAM" id="SSF81606">
    <property type="entry name" value="PP2C-like"/>
    <property type="match status" value="1"/>
</dbReference>
<dbReference type="PANTHER" id="PTHR13832">
    <property type="entry name" value="PROTEIN PHOSPHATASE 2C"/>
    <property type="match status" value="1"/>
</dbReference>
<evidence type="ECO:0000256" key="4">
    <source>
        <dbReference type="ARBA" id="ARBA00022801"/>
    </source>
</evidence>
<dbReference type="EC" id="3.1.3.16" evidence="2"/>
<evidence type="ECO:0000256" key="8">
    <source>
        <dbReference type="ARBA" id="ARBA00048336"/>
    </source>
</evidence>
<evidence type="ECO:0000256" key="2">
    <source>
        <dbReference type="ARBA" id="ARBA00013081"/>
    </source>
</evidence>
<keyword evidence="5" id="KW-0904">Protein phosphatase</keyword>
<sequence>MHIEFQTNVGRKRKSNQDTVGVYENKSGIVLGIVADGMGGHQAGDTASYLAVTGIGELWQETNLYKQNDVARWIVSAIQKENEIIYAEGNNNPDKYGMGTTVVVVAVLGENILLGHVGDSRAYIVRNNGIKQLTDDHSLVNELVKTGEITPDMAAKHPKKNVLVRSVGVPGDVEVDLSVVAISEDDHILLCSDGLSNMLSDTYIKNIVSQPNSLKNRVEQLINEANEAGGTDNITALLIDFKTPSKEVHDK</sequence>
<dbReference type="InterPro" id="IPR001932">
    <property type="entry name" value="PPM-type_phosphatase-like_dom"/>
</dbReference>
<evidence type="ECO:0000256" key="6">
    <source>
        <dbReference type="ARBA" id="ARBA00023211"/>
    </source>
</evidence>
<dbReference type="AlphaFoldDB" id="A0A1X6WN02"/>